<keyword evidence="2" id="KW-0436">Ligase</keyword>
<evidence type="ECO:0000259" key="1">
    <source>
        <dbReference type="Pfam" id="PF04127"/>
    </source>
</evidence>
<dbReference type="SUPFAM" id="SSF102645">
    <property type="entry name" value="CoaB-like"/>
    <property type="match status" value="1"/>
</dbReference>
<dbReference type="InterPro" id="IPR007085">
    <property type="entry name" value="DNA/pantothenate-metab_flavo_C"/>
</dbReference>
<dbReference type="Proteomes" id="UP000254797">
    <property type="component" value="Unassembled WGS sequence"/>
</dbReference>
<protein>
    <submittedName>
        <fullName evidence="2">Phosphopantothenate--cysteine ligase</fullName>
        <ecNumber evidence="2">6.3.2.5</ecNumber>
    </submittedName>
</protein>
<dbReference type="InterPro" id="IPR011848">
    <property type="entry name" value="CoaB_strep"/>
</dbReference>
<dbReference type="GO" id="GO:0015937">
    <property type="term" value="P:coenzyme A biosynthetic process"/>
    <property type="evidence" value="ECO:0007669"/>
    <property type="project" value="UniProtKB-ARBA"/>
</dbReference>
<feature type="domain" description="DNA/pantothenate metabolism flavoprotein C-terminal" evidence="1">
    <location>
        <begin position="118"/>
        <end position="226"/>
    </location>
</feature>
<dbReference type="InterPro" id="IPR035929">
    <property type="entry name" value="CoaB-like_sf"/>
</dbReference>
<dbReference type="NCBIfam" id="TIGR02114">
    <property type="entry name" value="coaB_strep"/>
    <property type="match status" value="1"/>
</dbReference>
<sequence length="230" mass="25576">MAMKLLITSGGTTEPIDAVRGITNHSTGQLGKLVAETFLKHQHEVTLVTTKAAVKPAASDKLTIIEIKTVKDLMTVLEEQVPYHDLLIHSMAVSDYTPVYMTNLEEVAQAENLDSFLTHQNGEQKISSHSEHQVLFLKKTPKVIAYVKKWNPQIRLIGFKLLVNVSEEELVKVARESLRKNKADYILANDLANIQPGQHKALLVSEKEVVAANTKEAITSLLYERVVGND</sequence>
<gene>
    <name evidence="2" type="primary">dpfB</name>
    <name evidence="2" type="ORF">NCTC4670_00908</name>
</gene>
<name>A0A380JW91_STRDY</name>
<dbReference type="Pfam" id="PF04127">
    <property type="entry name" value="DFP"/>
    <property type="match status" value="2"/>
</dbReference>
<reference evidence="2 3" key="1">
    <citation type="submission" date="2018-06" db="EMBL/GenBank/DDBJ databases">
        <authorList>
            <consortium name="Pathogen Informatics"/>
            <person name="Doyle S."/>
        </authorList>
    </citation>
    <scope>NUCLEOTIDE SEQUENCE [LARGE SCALE GENOMIC DNA]</scope>
    <source>
        <strain evidence="2 3">NCTC4670</strain>
    </source>
</reference>
<evidence type="ECO:0000313" key="2">
    <source>
        <dbReference type="EMBL" id="SUN49221.1"/>
    </source>
</evidence>
<evidence type="ECO:0000313" key="3">
    <source>
        <dbReference type="Proteomes" id="UP000254797"/>
    </source>
</evidence>
<organism evidence="2 3">
    <name type="scientific">Streptococcus dysgalactiae subsp. dysgalactiae</name>
    <dbReference type="NCBI Taxonomy" id="99822"/>
    <lineage>
        <taxon>Bacteria</taxon>
        <taxon>Bacillati</taxon>
        <taxon>Bacillota</taxon>
        <taxon>Bacilli</taxon>
        <taxon>Lactobacillales</taxon>
        <taxon>Streptococcaceae</taxon>
        <taxon>Streptococcus</taxon>
    </lineage>
</organism>
<dbReference type="GO" id="GO:0004632">
    <property type="term" value="F:phosphopantothenate--cysteine ligase activity"/>
    <property type="evidence" value="ECO:0007669"/>
    <property type="project" value="UniProtKB-EC"/>
</dbReference>
<dbReference type="EC" id="6.3.2.5" evidence="2"/>
<proteinExistence type="predicted"/>
<dbReference type="AlphaFoldDB" id="A0A380JW91"/>
<accession>A0A380JW91</accession>
<feature type="domain" description="DNA/pantothenate metabolism flavoprotein C-terminal" evidence="1">
    <location>
        <begin position="4"/>
        <end position="101"/>
    </location>
</feature>
<dbReference type="NCBIfam" id="NF005231">
    <property type="entry name" value="PRK06732.1"/>
    <property type="match status" value="1"/>
</dbReference>
<dbReference type="EMBL" id="UHFG01000004">
    <property type="protein sequence ID" value="SUN49221.1"/>
    <property type="molecule type" value="Genomic_DNA"/>
</dbReference>
<dbReference type="Gene3D" id="3.40.50.10300">
    <property type="entry name" value="CoaB-like"/>
    <property type="match status" value="1"/>
</dbReference>